<feature type="domain" description="Nucleoside diphosphate kinase-like" evidence="3">
    <location>
        <begin position="564"/>
        <end position="656"/>
    </location>
</feature>
<dbReference type="Gene3D" id="3.30.70.141">
    <property type="entry name" value="Nucleoside diphosphate kinase-like domain"/>
    <property type="match status" value="1"/>
</dbReference>
<dbReference type="Proteomes" id="UP001212152">
    <property type="component" value="Unassembled WGS sequence"/>
</dbReference>
<feature type="compositionally biased region" description="Polar residues" evidence="2">
    <location>
        <begin position="123"/>
        <end position="142"/>
    </location>
</feature>
<feature type="region of interest" description="Disordered" evidence="2">
    <location>
        <begin position="172"/>
        <end position="191"/>
    </location>
</feature>
<organism evidence="4 5">
    <name type="scientific">Geranomyces variabilis</name>
    <dbReference type="NCBI Taxonomy" id="109894"/>
    <lineage>
        <taxon>Eukaryota</taxon>
        <taxon>Fungi</taxon>
        <taxon>Fungi incertae sedis</taxon>
        <taxon>Chytridiomycota</taxon>
        <taxon>Chytridiomycota incertae sedis</taxon>
        <taxon>Chytridiomycetes</taxon>
        <taxon>Spizellomycetales</taxon>
        <taxon>Powellomycetaceae</taxon>
        <taxon>Geranomyces</taxon>
    </lineage>
</organism>
<comment type="caution">
    <text evidence="4">The sequence shown here is derived from an EMBL/GenBank/DDBJ whole genome shotgun (WGS) entry which is preliminary data.</text>
</comment>
<evidence type="ECO:0000256" key="1">
    <source>
        <dbReference type="ARBA" id="ARBA00017632"/>
    </source>
</evidence>
<reference evidence="4" key="1">
    <citation type="submission" date="2020-05" db="EMBL/GenBank/DDBJ databases">
        <title>Phylogenomic resolution of chytrid fungi.</title>
        <authorList>
            <person name="Stajich J.E."/>
            <person name="Amses K."/>
            <person name="Simmons R."/>
            <person name="Seto K."/>
            <person name="Myers J."/>
            <person name="Bonds A."/>
            <person name="Quandt C.A."/>
            <person name="Barry K."/>
            <person name="Liu P."/>
            <person name="Grigoriev I."/>
            <person name="Longcore J.E."/>
            <person name="James T.Y."/>
        </authorList>
    </citation>
    <scope>NUCLEOTIDE SEQUENCE</scope>
    <source>
        <strain evidence="4">JEL0379</strain>
    </source>
</reference>
<dbReference type="SUPFAM" id="SSF54919">
    <property type="entry name" value="Nucleoside diphosphate kinase, NDK"/>
    <property type="match status" value="1"/>
</dbReference>
<feature type="region of interest" description="Disordered" evidence="2">
    <location>
        <begin position="783"/>
        <end position="836"/>
    </location>
</feature>
<feature type="compositionally biased region" description="Basic and acidic residues" evidence="2">
    <location>
        <begin position="179"/>
        <end position="191"/>
    </location>
</feature>
<feature type="region of interest" description="Disordered" evidence="2">
    <location>
        <begin position="20"/>
        <end position="40"/>
    </location>
</feature>
<dbReference type="EMBL" id="JADGJQ010000077">
    <property type="protein sequence ID" value="KAJ3172751.1"/>
    <property type="molecule type" value="Genomic_DNA"/>
</dbReference>
<feature type="compositionally biased region" description="Basic residues" evidence="2">
    <location>
        <begin position="107"/>
        <end position="122"/>
    </location>
</feature>
<protein>
    <recommendedName>
        <fullName evidence="1">Nucleoside diphosphate kinase</fullName>
    </recommendedName>
</protein>
<evidence type="ECO:0000256" key="2">
    <source>
        <dbReference type="SAM" id="MobiDB-lite"/>
    </source>
</evidence>
<feature type="compositionally biased region" description="Basic and acidic residues" evidence="2">
    <location>
        <begin position="143"/>
        <end position="152"/>
    </location>
</feature>
<accession>A0AAD5TFZ7</accession>
<proteinExistence type="predicted"/>
<evidence type="ECO:0000259" key="3">
    <source>
        <dbReference type="Pfam" id="PF00334"/>
    </source>
</evidence>
<evidence type="ECO:0000313" key="4">
    <source>
        <dbReference type="EMBL" id="KAJ3172751.1"/>
    </source>
</evidence>
<dbReference type="AlphaFoldDB" id="A0AAD5TFZ7"/>
<name>A0AAD5TFZ7_9FUNG</name>
<evidence type="ECO:0000313" key="5">
    <source>
        <dbReference type="Proteomes" id="UP001212152"/>
    </source>
</evidence>
<feature type="compositionally biased region" description="Low complexity" evidence="2">
    <location>
        <begin position="820"/>
        <end position="832"/>
    </location>
</feature>
<feature type="region of interest" description="Disordered" evidence="2">
    <location>
        <begin position="87"/>
        <end position="165"/>
    </location>
</feature>
<dbReference type="InterPro" id="IPR036850">
    <property type="entry name" value="NDK-like_dom_sf"/>
</dbReference>
<gene>
    <name evidence="4" type="ORF">HDU87_007839</name>
</gene>
<feature type="compositionally biased region" description="Basic residues" evidence="2">
    <location>
        <begin position="800"/>
        <end position="812"/>
    </location>
</feature>
<sequence length="939" mass="103947">MTETLDAQFNEFFANSSQRVESDLENARRAPHYPAGETTTRPTLTRVYQATADNAFGRFIPATTPGLRMDDIKSADLDQLLAKFGAQEAASTPAPSTPDPLDEVAQQKKKKKKNKPKKKRSSSLKQTTSPSPTPTVANAQNQRLKEKDDTAKVEQPAAGPTPRSPIAAALAAEPISTPADRRNSGSRAHEEAMTAAPILANTDLPTDTYQVMVSPTIPPCLYAAMLEEMTSGGFIIQALHRRSELFAQQGAPWLAYKEWREHTSACLSFTFAVHLSKKPSHSSLTTAACTQMLTLWAQKVQKSELLRGSEFDTLRKLPCTEFFHVSRDGKTRNQNLLAESSERKLPFLDSAETRLSRASSHEPQFCDELPQVGFMAARSAFATPLMKKILEAGSGFELLGMKYLKDISPARARYLTPYVVGDVAWASSLDHITSTQEGQGWFLLVVRKADALNDMHKIVDEYLESYLRISAHNDTPEIGRRRRSIHTKAEPVIEETMESLRLQVIVSPNIDSSYAQTTVFFRDAELVPRGLPDVNERARHPPWFLYDPLVTKTMTENAPLLFTVCVLKQAAFPMLGDVLAQIRAAEFEISSVKCTHVNQVLARRMFRTEDINKPAADVLDPFAAEISEGPVIIFSLQRENAISKWMKIMDVLRSKSSVPTKPGSVFEGGIYASTTWSAASAHRNTLFSEGATTKVRYIRDNHKMHKILQQTDMVTTLPVIPRALVYTRRREEAVVSPPPSPTAAEMNPPELVCVTLLPAHRTTSDTYASWERIVNAILLEPDTVKQPSPVPPDQTEKGKPGSKRRKRRHVKGAKSPDCTAPPERASPEPASETKAPPPARVVACRYLVLGPDAITEWSKYCPQVECKKFKSQVAQGACLALAVETDDAARIATAVAGLPQSDRRCVAFTKTCEEACGQLPIMFGELFDSFYKIVTERTN</sequence>
<dbReference type="InterPro" id="IPR034907">
    <property type="entry name" value="NDK-like_dom"/>
</dbReference>
<dbReference type="Pfam" id="PF00334">
    <property type="entry name" value="NDK"/>
    <property type="match status" value="1"/>
</dbReference>
<keyword evidence="5" id="KW-1185">Reference proteome</keyword>